<dbReference type="AlphaFoldDB" id="A0A151ASD3"/>
<gene>
    <name evidence="2" type="ORF">CLCOL_02330</name>
</gene>
<sequence>MGNKNSSKTDMISEKRSREFSKVNMKAFEDMGMPNTDKKRKSGKGFPINQFK</sequence>
<accession>A0A151ASD3</accession>
<dbReference type="STRING" id="1121305.CLCOL_02330"/>
<evidence type="ECO:0000313" key="2">
    <source>
        <dbReference type="EMBL" id="KYH30287.1"/>
    </source>
</evidence>
<reference evidence="2 3" key="1">
    <citation type="submission" date="2016-02" db="EMBL/GenBank/DDBJ databases">
        <title>Genome sequence of Clostridium colicanis DSM 13634.</title>
        <authorList>
            <person name="Poehlein A."/>
            <person name="Daniel R."/>
        </authorList>
    </citation>
    <scope>NUCLEOTIDE SEQUENCE [LARGE SCALE GENOMIC DNA]</scope>
    <source>
        <strain evidence="2 3">DSM 13634</strain>
    </source>
</reference>
<dbReference type="RefSeq" id="WP_165815350.1">
    <property type="nucleotide sequence ID" value="NZ_LTBB01000001.1"/>
</dbReference>
<organism evidence="2 3">
    <name type="scientific">Clostridium colicanis DSM 13634</name>
    <dbReference type="NCBI Taxonomy" id="1121305"/>
    <lineage>
        <taxon>Bacteria</taxon>
        <taxon>Bacillati</taxon>
        <taxon>Bacillota</taxon>
        <taxon>Clostridia</taxon>
        <taxon>Eubacteriales</taxon>
        <taxon>Clostridiaceae</taxon>
        <taxon>Clostridium</taxon>
    </lineage>
</organism>
<name>A0A151ASD3_9CLOT</name>
<comment type="caution">
    <text evidence="2">The sequence shown here is derived from an EMBL/GenBank/DDBJ whole genome shotgun (WGS) entry which is preliminary data.</text>
</comment>
<dbReference type="PATRIC" id="fig|1121305.3.peg.230"/>
<feature type="region of interest" description="Disordered" evidence="1">
    <location>
        <begin position="1"/>
        <end position="52"/>
    </location>
</feature>
<feature type="compositionally biased region" description="Basic and acidic residues" evidence="1">
    <location>
        <begin position="11"/>
        <end position="21"/>
    </location>
</feature>
<dbReference type="EMBL" id="LTBB01000001">
    <property type="protein sequence ID" value="KYH30287.1"/>
    <property type="molecule type" value="Genomic_DNA"/>
</dbReference>
<evidence type="ECO:0000256" key="1">
    <source>
        <dbReference type="SAM" id="MobiDB-lite"/>
    </source>
</evidence>
<feature type="compositionally biased region" description="Polar residues" evidence="1">
    <location>
        <begin position="1"/>
        <end position="10"/>
    </location>
</feature>
<protein>
    <submittedName>
        <fullName evidence="2">Uncharacterized protein</fullName>
    </submittedName>
</protein>
<proteinExistence type="predicted"/>
<evidence type="ECO:0000313" key="3">
    <source>
        <dbReference type="Proteomes" id="UP000075374"/>
    </source>
</evidence>
<keyword evidence="3" id="KW-1185">Reference proteome</keyword>
<dbReference type="Proteomes" id="UP000075374">
    <property type="component" value="Unassembled WGS sequence"/>
</dbReference>